<gene>
    <name evidence="2" type="ORF">NSCI0253_LOCUS32800</name>
</gene>
<feature type="compositionally biased region" description="Basic and acidic residues" evidence="1">
    <location>
        <begin position="210"/>
        <end position="221"/>
    </location>
</feature>
<sequence length="632" mass="68939">MQAEEFPALTWTGVHVPSSAPQMESDGADERLAGQVRGLESWVLAQEGAGAMPLCLLECCRRYDDLTVRQARLTEAMVESSRRVTFHDDLIARIQRKLEHVESDRRYNLSDGRQARNVPGDVEYRKVSFASVEEVVHISPRPEARMVLPEASVSSEGPSGPDAADALRGIGAFLESATLSLNVPAQLPATLRSPSSPKSAAGPLCSVRAGGDRSKLTTPEAHARDLPSDLECLDRESNTISDHVIRLEEHSRDLPSEIDLLELQSKTLSNHLKRLEEQFEESAMDHRLGEHLLEVEQRIGDRLADVFASIAGRLDDQLVDVEQSLTSRVQTVESFLKNLAARSTDRTCRTMVETEVDTSSADVFADPSRVPEVTVQVDGAAPEIAKLGLAAALKTTSERVTSLEQRMKGMLKASEVEHLVKRLQAVEETNEARVRLKSEDGAEKLSEGREHSRLSSVEVRITALMGLTKKEREMSESLCSSVDALAKHVEAHAKELELCRDALRFLTGMYSTSGTEMPDCREPTDAAWHDGGLPGFLEDMSRRLEQCSDDIIRIESAAALGMESKVSRLECTDSCGGGNAILEAPGLTVTSASLDRITVSFSPAAPPYQISGAFLSDASLHDMAVSGEVKCC</sequence>
<feature type="region of interest" description="Disordered" evidence="1">
    <location>
        <begin position="190"/>
        <end position="221"/>
    </location>
</feature>
<reference evidence="2" key="1">
    <citation type="submission" date="2021-01" db="EMBL/GenBank/DDBJ databases">
        <authorList>
            <person name="Corre E."/>
            <person name="Pelletier E."/>
            <person name="Niang G."/>
            <person name="Scheremetjew M."/>
            <person name="Finn R."/>
            <person name="Kale V."/>
            <person name="Holt S."/>
            <person name="Cochrane G."/>
            <person name="Meng A."/>
            <person name="Brown T."/>
            <person name="Cohen L."/>
        </authorList>
    </citation>
    <scope>NUCLEOTIDE SEQUENCE</scope>
</reference>
<organism evidence="2">
    <name type="scientific">Noctiluca scintillans</name>
    <name type="common">Sea sparkle</name>
    <name type="synonym">Red tide dinoflagellate</name>
    <dbReference type="NCBI Taxonomy" id="2966"/>
    <lineage>
        <taxon>Eukaryota</taxon>
        <taxon>Sar</taxon>
        <taxon>Alveolata</taxon>
        <taxon>Dinophyceae</taxon>
        <taxon>Noctilucales</taxon>
        <taxon>Noctilucaceae</taxon>
        <taxon>Noctiluca</taxon>
    </lineage>
</organism>
<evidence type="ECO:0000256" key="1">
    <source>
        <dbReference type="SAM" id="MobiDB-lite"/>
    </source>
</evidence>
<evidence type="ECO:0000313" key="2">
    <source>
        <dbReference type="EMBL" id="CAD8858446.1"/>
    </source>
</evidence>
<accession>A0A7S1ALU9</accession>
<dbReference type="AlphaFoldDB" id="A0A7S1ALU9"/>
<dbReference type="EMBL" id="HBFQ01046107">
    <property type="protein sequence ID" value="CAD8858446.1"/>
    <property type="molecule type" value="Transcribed_RNA"/>
</dbReference>
<protein>
    <submittedName>
        <fullName evidence="2">Uncharacterized protein</fullName>
    </submittedName>
</protein>
<name>A0A7S1ALU9_NOCSC</name>
<proteinExistence type="predicted"/>